<evidence type="ECO:0000256" key="1">
    <source>
        <dbReference type="SAM" id="MobiDB-lite"/>
    </source>
</evidence>
<feature type="region of interest" description="Disordered" evidence="1">
    <location>
        <begin position="141"/>
        <end position="171"/>
    </location>
</feature>
<sequence length="249" mass="26976">MYPSNCFLGSEGSSYTSLIFSYNPLLSRKGYANLTEETKASASSGGLIDRALVWENAQTIKDGEIPNIDTKEDNLFVSKCATHSTEDVTSDILSQAIGGNDPPGRIRGVDQYVTPKLKGELMNHKRVLKVATKGETIDESKIKSQMASKSIDTSDDANDHDTEEENKQVGDENKDVYALIGTLTNVKDGTSCRLAIGTKDNVVGAGNAFDYDIDGDNVKVSVDMVVDRNCFVLVPTKEDMTALSQEVCS</sequence>
<accession>A0A5A7TFZ0</accession>
<evidence type="ECO:0000313" key="3">
    <source>
        <dbReference type="Proteomes" id="UP000321393"/>
    </source>
</evidence>
<comment type="caution">
    <text evidence="2">The sequence shown here is derived from an EMBL/GenBank/DDBJ whole genome shotgun (WGS) entry which is preliminary data.</text>
</comment>
<protein>
    <submittedName>
        <fullName evidence="2">Uncharacterized protein</fullName>
    </submittedName>
</protein>
<dbReference type="AlphaFoldDB" id="A0A5A7TFZ0"/>
<proteinExistence type="predicted"/>
<dbReference type="EMBL" id="SSTE01016190">
    <property type="protein sequence ID" value="KAA0042250.1"/>
    <property type="molecule type" value="Genomic_DNA"/>
</dbReference>
<organism evidence="2 3">
    <name type="scientific">Cucumis melo var. makuwa</name>
    <name type="common">Oriental melon</name>
    <dbReference type="NCBI Taxonomy" id="1194695"/>
    <lineage>
        <taxon>Eukaryota</taxon>
        <taxon>Viridiplantae</taxon>
        <taxon>Streptophyta</taxon>
        <taxon>Embryophyta</taxon>
        <taxon>Tracheophyta</taxon>
        <taxon>Spermatophyta</taxon>
        <taxon>Magnoliopsida</taxon>
        <taxon>eudicotyledons</taxon>
        <taxon>Gunneridae</taxon>
        <taxon>Pentapetalae</taxon>
        <taxon>rosids</taxon>
        <taxon>fabids</taxon>
        <taxon>Cucurbitales</taxon>
        <taxon>Cucurbitaceae</taxon>
        <taxon>Benincaseae</taxon>
        <taxon>Cucumis</taxon>
    </lineage>
</organism>
<dbReference type="PANTHER" id="PTHR33018:SF31">
    <property type="entry name" value="TRANSPOSASE, PTTA_EN_SPM, PLANT"/>
    <property type="match status" value="1"/>
</dbReference>
<evidence type="ECO:0000313" key="2">
    <source>
        <dbReference type="EMBL" id="KAA0042250.1"/>
    </source>
</evidence>
<feature type="compositionally biased region" description="Basic and acidic residues" evidence="1">
    <location>
        <begin position="157"/>
        <end position="171"/>
    </location>
</feature>
<gene>
    <name evidence="2" type="ORF">E6C27_scaffold824G00300</name>
</gene>
<reference evidence="2 3" key="1">
    <citation type="submission" date="2019-08" db="EMBL/GenBank/DDBJ databases">
        <title>Draft genome sequences of two oriental melons (Cucumis melo L. var makuwa).</title>
        <authorList>
            <person name="Kwon S.-Y."/>
        </authorList>
    </citation>
    <scope>NUCLEOTIDE SEQUENCE [LARGE SCALE GENOMIC DNA]</scope>
    <source>
        <strain evidence="3">cv. SW 3</strain>
        <tissue evidence="2">Leaf</tissue>
    </source>
</reference>
<dbReference type="PANTHER" id="PTHR33018">
    <property type="entry name" value="OS10G0338966 PROTEIN-RELATED"/>
    <property type="match status" value="1"/>
</dbReference>
<name>A0A5A7TFZ0_CUCMM</name>
<dbReference type="Proteomes" id="UP000321393">
    <property type="component" value="Unassembled WGS sequence"/>
</dbReference>